<evidence type="ECO:0000256" key="1">
    <source>
        <dbReference type="ARBA" id="ARBA00022490"/>
    </source>
</evidence>
<dbReference type="PANTHER" id="PTHR20882">
    <property type="entry name" value="CYTOPLASMIC TRNA 2-THIOLATION PROTEIN 2"/>
    <property type="match status" value="1"/>
</dbReference>
<sequence length="362" mass="40646">MKCKKCDSIGTLAIRKEYFFCDDCFLSYVNHKFRACIGKNTKIKPKDKALLCLSGGSSSIVLLDLVMNSVSLETHKKLRITPVLLHITGLKNDSLNQRNSQLLHDLSKKYNTVINEVNINDYKWKNTVDLNFCTKFLGLTHNPTAKLDYEAKIKQNLYYEVAKEMECNLIFTGETNTTLAQNLLSNIVMGRGSQVENDIGFCDGRNCNVKLLRPMRDLSVEELDHYKRIKKLDSVCDTNISVNSIQKVISNFVDELQTNSPATISTICKTADKLGTAAKDIKESQICSLCQSNLDVHNSKLTAIEAISFSKRISSGDISKAIKICSNELDNVESSNFLFPDYNITLCYCCSKTYSELNNTSV</sequence>
<keyword evidence="2 3" id="KW-0819">tRNA processing</keyword>
<dbReference type="InterPro" id="IPR014729">
    <property type="entry name" value="Rossmann-like_a/b/a_fold"/>
</dbReference>
<evidence type="ECO:0000256" key="3">
    <source>
        <dbReference type="HAMAP-Rule" id="MF_03054"/>
    </source>
</evidence>
<keyword evidence="1 3" id="KW-0963">Cytoplasm</keyword>
<gene>
    <name evidence="4" type="ORF">LSINAPIS_LOCUS1091</name>
</gene>
<protein>
    <recommendedName>
        <fullName evidence="3">Cytoplasmic tRNA 2-thiolation protein 2</fullName>
    </recommendedName>
</protein>
<dbReference type="UniPathway" id="UPA00988"/>
<comment type="pathway">
    <text evidence="3">tRNA modification; 5-methoxycarbonylmethyl-2-thiouridine-tRNA biosynthesis.</text>
</comment>
<evidence type="ECO:0000256" key="2">
    <source>
        <dbReference type="ARBA" id="ARBA00022694"/>
    </source>
</evidence>
<dbReference type="HAMAP" id="MF_03054">
    <property type="entry name" value="CTU2"/>
    <property type="match status" value="1"/>
</dbReference>
<evidence type="ECO:0000313" key="5">
    <source>
        <dbReference type="Proteomes" id="UP000324832"/>
    </source>
</evidence>
<organism evidence="4 5">
    <name type="scientific">Leptidea sinapis</name>
    <dbReference type="NCBI Taxonomy" id="189913"/>
    <lineage>
        <taxon>Eukaryota</taxon>
        <taxon>Metazoa</taxon>
        <taxon>Ecdysozoa</taxon>
        <taxon>Arthropoda</taxon>
        <taxon>Hexapoda</taxon>
        <taxon>Insecta</taxon>
        <taxon>Pterygota</taxon>
        <taxon>Neoptera</taxon>
        <taxon>Endopterygota</taxon>
        <taxon>Lepidoptera</taxon>
        <taxon>Glossata</taxon>
        <taxon>Ditrysia</taxon>
        <taxon>Papilionoidea</taxon>
        <taxon>Pieridae</taxon>
        <taxon>Dismorphiinae</taxon>
        <taxon>Leptidea</taxon>
    </lineage>
</organism>
<dbReference type="PANTHER" id="PTHR20882:SF14">
    <property type="entry name" value="CYTOPLASMIC TRNA 2-THIOLATION PROTEIN 2"/>
    <property type="match status" value="1"/>
</dbReference>
<dbReference type="Pfam" id="PF10288">
    <property type="entry name" value="CTU2"/>
    <property type="match status" value="1"/>
</dbReference>
<proteinExistence type="inferred from homology"/>
<dbReference type="InterPro" id="IPR019407">
    <property type="entry name" value="CTU2"/>
</dbReference>
<dbReference type="GO" id="GO:0016779">
    <property type="term" value="F:nucleotidyltransferase activity"/>
    <property type="evidence" value="ECO:0007669"/>
    <property type="project" value="UniProtKB-UniRule"/>
</dbReference>
<dbReference type="AlphaFoldDB" id="A0A5E4PNU9"/>
<dbReference type="Gene3D" id="3.40.50.620">
    <property type="entry name" value="HUPs"/>
    <property type="match status" value="1"/>
</dbReference>
<dbReference type="GO" id="GO:0032447">
    <property type="term" value="P:protein urmylation"/>
    <property type="evidence" value="ECO:0007669"/>
    <property type="project" value="UniProtKB-UniRule"/>
</dbReference>
<comment type="subcellular location">
    <subcellularLocation>
        <location evidence="3">Cytoplasm</location>
    </subcellularLocation>
</comment>
<comment type="function">
    <text evidence="3">Plays a central role in 2-thiolation of mcm(5)S(2)U at tRNA wobble positions of tRNA(Lys), tRNA(Glu) and tRNA(Gln). May act by forming a heterodimer with NCS6/CTU1 that ligates sulfur from thiocarboxylated URM1 onto the uridine of tRNAs at wobble position.</text>
</comment>
<evidence type="ECO:0000313" key="4">
    <source>
        <dbReference type="EMBL" id="VVC87503.1"/>
    </source>
</evidence>
<dbReference type="GO" id="GO:0016783">
    <property type="term" value="F:sulfurtransferase activity"/>
    <property type="evidence" value="ECO:0007669"/>
    <property type="project" value="TreeGrafter"/>
</dbReference>
<dbReference type="Proteomes" id="UP000324832">
    <property type="component" value="Unassembled WGS sequence"/>
</dbReference>
<dbReference type="GO" id="GO:0002143">
    <property type="term" value="P:tRNA wobble position uridine thiolation"/>
    <property type="evidence" value="ECO:0007669"/>
    <property type="project" value="TreeGrafter"/>
</dbReference>
<accession>A0A5E4PNU9</accession>
<dbReference type="SUPFAM" id="SSF52402">
    <property type="entry name" value="Adenine nucleotide alpha hydrolases-like"/>
    <property type="match status" value="1"/>
</dbReference>
<reference evidence="4 5" key="1">
    <citation type="submission" date="2017-07" db="EMBL/GenBank/DDBJ databases">
        <authorList>
            <person name="Talla V."/>
            <person name="Backstrom N."/>
        </authorList>
    </citation>
    <scope>NUCLEOTIDE SEQUENCE [LARGE SCALE GENOMIC DNA]</scope>
</reference>
<comment type="similarity">
    <text evidence="3">Belongs to the CTU2/NCS2 family.</text>
</comment>
<keyword evidence="5" id="KW-1185">Reference proteome</keyword>
<dbReference type="GO" id="GO:0005829">
    <property type="term" value="C:cytosol"/>
    <property type="evidence" value="ECO:0007669"/>
    <property type="project" value="TreeGrafter"/>
</dbReference>
<dbReference type="EMBL" id="FZQP02000127">
    <property type="protein sequence ID" value="VVC87503.1"/>
    <property type="molecule type" value="Genomic_DNA"/>
</dbReference>
<dbReference type="GO" id="GO:0000049">
    <property type="term" value="F:tRNA binding"/>
    <property type="evidence" value="ECO:0007669"/>
    <property type="project" value="InterPro"/>
</dbReference>
<name>A0A5E4PNU9_9NEOP</name>